<keyword evidence="1" id="KW-1133">Transmembrane helix</keyword>
<gene>
    <name evidence="2" type="ORF">B4923_00490</name>
</gene>
<protein>
    <submittedName>
        <fullName evidence="2">Uncharacterized protein</fullName>
    </submittedName>
</protein>
<dbReference type="AlphaFoldDB" id="A0A2U1U1Z5"/>
<feature type="transmembrane region" description="Helical" evidence="1">
    <location>
        <begin position="61"/>
        <end position="81"/>
    </location>
</feature>
<dbReference type="Proteomes" id="UP000245138">
    <property type="component" value="Unassembled WGS sequence"/>
</dbReference>
<proteinExistence type="predicted"/>
<evidence type="ECO:0000313" key="2">
    <source>
        <dbReference type="EMBL" id="PWC15632.1"/>
    </source>
</evidence>
<feature type="transmembrane region" description="Helical" evidence="1">
    <location>
        <begin position="20"/>
        <end position="40"/>
    </location>
</feature>
<keyword evidence="1" id="KW-0812">Transmembrane</keyword>
<sequence length="82" mass="9190">MISGAGALLVPEIFFIKKNLFNGSFLVLNITFSYFVYCRYGNAHLWQYFSPEIFSSPRACYTSKAIVCIADCVIFVMLTGAV</sequence>
<organism evidence="2 3">
    <name type="scientific">Brenneria roseae subsp. americana</name>
    <dbReference type="NCBI Taxonomy" id="1508507"/>
    <lineage>
        <taxon>Bacteria</taxon>
        <taxon>Pseudomonadati</taxon>
        <taxon>Pseudomonadota</taxon>
        <taxon>Gammaproteobacteria</taxon>
        <taxon>Enterobacterales</taxon>
        <taxon>Pectobacteriaceae</taxon>
        <taxon>Brenneria</taxon>
    </lineage>
</organism>
<comment type="caution">
    <text evidence="2">The sequence shown here is derived from an EMBL/GenBank/DDBJ whole genome shotgun (WGS) entry which is preliminary data.</text>
</comment>
<evidence type="ECO:0000313" key="3">
    <source>
        <dbReference type="Proteomes" id="UP000245138"/>
    </source>
</evidence>
<accession>A0A2U1U1Z5</accession>
<dbReference type="EMBL" id="QDKJ01000001">
    <property type="protein sequence ID" value="PWC15632.1"/>
    <property type="molecule type" value="Genomic_DNA"/>
</dbReference>
<evidence type="ECO:0000256" key="1">
    <source>
        <dbReference type="SAM" id="Phobius"/>
    </source>
</evidence>
<reference evidence="2 3" key="1">
    <citation type="submission" date="2018-04" db="EMBL/GenBank/DDBJ databases">
        <title>Brenneria corticis sp.nov.</title>
        <authorList>
            <person name="Li Y."/>
        </authorList>
    </citation>
    <scope>NUCLEOTIDE SEQUENCE [LARGE SCALE GENOMIC DNA]</scope>
    <source>
        <strain evidence="2 3">LMG 27715</strain>
    </source>
</reference>
<keyword evidence="3" id="KW-1185">Reference proteome</keyword>
<keyword evidence="1" id="KW-0472">Membrane</keyword>
<name>A0A2U1U1Z5_9GAMM</name>